<comment type="caution">
    <text evidence="1">The sequence shown here is derived from an EMBL/GenBank/DDBJ whole genome shotgun (WGS) entry which is preliminary data.</text>
</comment>
<evidence type="ECO:0000313" key="1">
    <source>
        <dbReference type="EMBL" id="MPM56525.1"/>
    </source>
</evidence>
<gene>
    <name evidence="1" type="ORF">SDC9_103331</name>
</gene>
<dbReference type="EMBL" id="VSSQ01015797">
    <property type="protein sequence ID" value="MPM56525.1"/>
    <property type="molecule type" value="Genomic_DNA"/>
</dbReference>
<proteinExistence type="predicted"/>
<reference evidence="1" key="1">
    <citation type="submission" date="2019-08" db="EMBL/GenBank/DDBJ databases">
        <authorList>
            <person name="Kucharzyk K."/>
            <person name="Murdoch R.W."/>
            <person name="Higgins S."/>
            <person name="Loffler F."/>
        </authorList>
    </citation>
    <scope>NUCLEOTIDE SEQUENCE</scope>
</reference>
<accession>A0A645ATC5</accession>
<dbReference type="AlphaFoldDB" id="A0A645ATC5"/>
<sequence>MCVQGSPNTRHRSMEPDCCPKEKCCASIHERLDHEDDSCRNSGLAVFGIADHLVLAADNKSIDQYSQCHKPSKEW</sequence>
<organism evidence="1">
    <name type="scientific">bioreactor metagenome</name>
    <dbReference type="NCBI Taxonomy" id="1076179"/>
    <lineage>
        <taxon>unclassified sequences</taxon>
        <taxon>metagenomes</taxon>
        <taxon>ecological metagenomes</taxon>
    </lineage>
</organism>
<protein>
    <submittedName>
        <fullName evidence="1">Uncharacterized protein</fullName>
    </submittedName>
</protein>
<name>A0A645ATC5_9ZZZZ</name>